<dbReference type="InterPro" id="IPR029044">
    <property type="entry name" value="Nucleotide-diphossugar_trans"/>
</dbReference>
<keyword evidence="3" id="KW-1185">Reference proteome</keyword>
<dbReference type="InterPro" id="IPR025877">
    <property type="entry name" value="MobA-like_NTP_Trfase"/>
</dbReference>
<sequence length="181" mass="19444">MCGGKGTRLDASIEKPMFEIDGTPMVDRIYTALAESRIDAVHAVVSPHTPETQRYLDSRSLSIIAAPGDGYVEDLSYALERVELPILTVVSDLPLLAGECLDRVLSVHDRGSLTVCAPVALKQQLGVGTDTTFEHDGRELAPTGLNIVGDGDVETTYITYDARLAVNVNRQTDAAVAEAFI</sequence>
<organism evidence="2 3">
    <name type="scientific">Haladaptatus litoreus</name>
    <dbReference type="NCBI Taxonomy" id="553468"/>
    <lineage>
        <taxon>Archaea</taxon>
        <taxon>Methanobacteriati</taxon>
        <taxon>Methanobacteriota</taxon>
        <taxon>Stenosarchaea group</taxon>
        <taxon>Halobacteria</taxon>
        <taxon>Halobacteriales</taxon>
        <taxon>Haladaptataceae</taxon>
        <taxon>Haladaptatus</taxon>
    </lineage>
</organism>
<evidence type="ECO:0000259" key="1">
    <source>
        <dbReference type="Pfam" id="PF12804"/>
    </source>
</evidence>
<keyword evidence="2" id="KW-0548">Nucleotidyltransferase</keyword>
<dbReference type="PANTHER" id="PTHR43777:SF1">
    <property type="entry name" value="MOLYBDENUM COFACTOR CYTIDYLYLTRANSFERASE"/>
    <property type="match status" value="1"/>
</dbReference>
<reference evidence="3" key="1">
    <citation type="submission" date="2017-01" db="EMBL/GenBank/DDBJ databases">
        <authorList>
            <person name="Varghese N."/>
            <person name="Submissions S."/>
        </authorList>
    </citation>
    <scope>NUCLEOTIDE SEQUENCE [LARGE SCALE GENOMIC DNA]</scope>
    <source>
        <strain evidence="3">CGMCC 1.7737</strain>
    </source>
</reference>
<proteinExistence type="predicted"/>
<dbReference type="GO" id="GO:0016779">
    <property type="term" value="F:nucleotidyltransferase activity"/>
    <property type="evidence" value="ECO:0007669"/>
    <property type="project" value="UniProtKB-KW"/>
</dbReference>
<dbReference type="OrthoDB" id="9782at2157"/>
<protein>
    <submittedName>
        <fullName evidence="2">Adenosylcobinamide-phosphate guanylyltransferase</fullName>
    </submittedName>
</protein>
<accession>A0A1N7CSN3</accession>
<keyword evidence="2" id="KW-0808">Transferase</keyword>
<dbReference type="EMBL" id="FTNO01000003">
    <property type="protein sequence ID" value="SIR66666.1"/>
    <property type="molecule type" value="Genomic_DNA"/>
</dbReference>
<name>A0A1N7CSN3_9EURY</name>
<dbReference type="Proteomes" id="UP000186914">
    <property type="component" value="Unassembled WGS sequence"/>
</dbReference>
<evidence type="ECO:0000313" key="3">
    <source>
        <dbReference type="Proteomes" id="UP000186914"/>
    </source>
</evidence>
<dbReference type="AlphaFoldDB" id="A0A1N7CSN3"/>
<evidence type="ECO:0000313" key="2">
    <source>
        <dbReference type="EMBL" id="SIR66666.1"/>
    </source>
</evidence>
<dbReference type="Gene3D" id="3.90.550.10">
    <property type="entry name" value="Spore Coat Polysaccharide Biosynthesis Protein SpsA, Chain A"/>
    <property type="match status" value="1"/>
</dbReference>
<dbReference type="RefSeq" id="WP_076431168.1">
    <property type="nucleotide sequence ID" value="NZ_FTNO01000003.1"/>
</dbReference>
<gene>
    <name evidence="2" type="ORF">SAMN05421858_3229</name>
</gene>
<feature type="domain" description="MobA-like NTP transferase" evidence="1">
    <location>
        <begin position="2"/>
        <end position="122"/>
    </location>
</feature>
<dbReference type="Pfam" id="PF12804">
    <property type="entry name" value="NTP_transf_3"/>
    <property type="match status" value="1"/>
</dbReference>
<dbReference type="PANTHER" id="PTHR43777">
    <property type="entry name" value="MOLYBDENUM COFACTOR CYTIDYLYLTRANSFERASE"/>
    <property type="match status" value="1"/>
</dbReference>
<dbReference type="SUPFAM" id="SSF53448">
    <property type="entry name" value="Nucleotide-diphospho-sugar transferases"/>
    <property type="match status" value="1"/>
</dbReference>